<keyword evidence="5" id="KW-0342">GTP-binding</keyword>
<dbReference type="GO" id="GO:0005092">
    <property type="term" value="F:GDP-dissociation inhibitor activity"/>
    <property type="evidence" value="ECO:0007669"/>
    <property type="project" value="TreeGrafter"/>
</dbReference>
<dbReference type="FunFam" id="2.20.25.350:FF:000001">
    <property type="entry name" value="Eukaryotic translation initiation factor 5"/>
    <property type="match status" value="1"/>
</dbReference>
<dbReference type="InterPro" id="IPR016024">
    <property type="entry name" value="ARM-type_fold"/>
</dbReference>
<evidence type="ECO:0000256" key="3">
    <source>
        <dbReference type="ARBA" id="ARBA00022741"/>
    </source>
</evidence>
<dbReference type="AlphaFoldDB" id="A0A2Z5X8G1"/>
<evidence type="ECO:0000256" key="1">
    <source>
        <dbReference type="ARBA" id="ARBA00010397"/>
    </source>
</evidence>
<dbReference type="GO" id="GO:0003743">
    <property type="term" value="F:translation initiation factor activity"/>
    <property type="evidence" value="ECO:0007669"/>
    <property type="project" value="UniProtKB-KW"/>
</dbReference>
<proteinExistence type="inferred from homology"/>
<dbReference type="PROSITE" id="PS51363">
    <property type="entry name" value="W2"/>
    <property type="match status" value="1"/>
</dbReference>
<evidence type="ECO:0000256" key="6">
    <source>
        <dbReference type="ARBA" id="ARBA00025032"/>
    </source>
</evidence>
<dbReference type="GO" id="GO:0071074">
    <property type="term" value="F:eukaryotic initiation factor eIF2 binding"/>
    <property type="evidence" value="ECO:0007669"/>
    <property type="project" value="TreeGrafter"/>
</dbReference>
<dbReference type="PANTHER" id="PTHR23001:SF7">
    <property type="entry name" value="EUKARYOTIC TRANSLATION INITIATION FACTOR 5"/>
    <property type="match status" value="1"/>
</dbReference>
<feature type="compositionally biased region" description="Basic and acidic residues" evidence="7">
    <location>
        <begin position="192"/>
        <end position="208"/>
    </location>
</feature>
<feature type="compositionally biased region" description="Basic residues" evidence="7">
    <location>
        <begin position="175"/>
        <end position="191"/>
    </location>
</feature>
<evidence type="ECO:0000256" key="2">
    <source>
        <dbReference type="ARBA" id="ARBA00022540"/>
    </source>
</evidence>
<dbReference type="SUPFAM" id="SSF75689">
    <property type="entry name" value="Zinc-binding domain of translation initiation factor 2 beta"/>
    <property type="match status" value="1"/>
</dbReference>
<evidence type="ECO:0000256" key="7">
    <source>
        <dbReference type="SAM" id="MobiDB-lite"/>
    </source>
</evidence>
<feature type="compositionally biased region" description="Acidic residues" evidence="7">
    <location>
        <begin position="214"/>
        <end position="227"/>
    </location>
</feature>
<protein>
    <submittedName>
        <fullName evidence="9">Eukaryotic translation initiation factor 5</fullName>
    </submittedName>
</protein>
<reference evidence="9" key="1">
    <citation type="journal article" date="2018" name="Commun. Biol.">
        <title>Anisogamy evolved with a reduced sex-determining region in volvocine green algae.</title>
        <authorList>
            <person name="Hamaji T."/>
            <person name="Kawai-Toyooka H."/>
            <person name="Uchimura H."/>
            <person name="Suzuki M."/>
            <person name="Noguchi H."/>
            <person name="Minakuchi Y."/>
            <person name="Toyoda A."/>
            <person name="Fujiyama A."/>
            <person name="Miyagishima S."/>
            <person name="Umen J.G."/>
            <person name="Nozaki H."/>
        </authorList>
    </citation>
    <scope>NUCLEOTIDE SEQUENCE</scope>
    <source>
        <strain evidence="9">NIES-3984</strain>
    </source>
</reference>
<keyword evidence="3" id="KW-0547">Nucleotide-binding</keyword>
<dbReference type="InterPro" id="IPR016190">
    <property type="entry name" value="Transl_init_fac_IF2/IF5_Zn-bd"/>
</dbReference>
<dbReference type="FunFam" id="3.30.30.170:FF:000002">
    <property type="entry name" value="Eukaryotic translation initiation factor 5"/>
    <property type="match status" value="1"/>
</dbReference>
<dbReference type="CDD" id="cd11561">
    <property type="entry name" value="W2_eIF5"/>
    <property type="match status" value="1"/>
</dbReference>
<dbReference type="InterPro" id="IPR002735">
    <property type="entry name" value="Transl_init_fac_IF2/IF5_dom"/>
</dbReference>
<dbReference type="SMART" id="SM00653">
    <property type="entry name" value="eIF2B_5"/>
    <property type="match status" value="1"/>
</dbReference>
<dbReference type="Pfam" id="PF01873">
    <property type="entry name" value="eIF-5_eIF-2B"/>
    <property type="match status" value="1"/>
</dbReference>
<dbReference type="GO" id="GO:0005525">
    <property type="term" value="F:GTP binding"/>
    <property type="evidence" value="ECO:0007669"/>
    <property type="project" value="UniProtKB-KW"/>
</dbReference>
<accession>A0A2Z5X8G1</accession>
<dbReference type="GO" id="GO:0001732">
    <property type="term" value="P:formation of cytoplasmic translation initiation complex"/>
    <property type="evidence" value="ECO:0007669"/>
    <property type="project" value="TreeGrafter"/>
</dbReference>
<dbReference type="Gene3D" id="2.20.25.350">
    <property type="match status" value="1"/>
</dbReference>
<comment type="function">
    <text evidence="6">Catalyzes the hydrolysis of GTP bound to the 40S ribosomal initiation complex (40S.mRNA.Met-tRNA[F].eIF-2.GTP) with the subsequent joining of a 60S ribosomal subunit resulting in the release of eIF-2 and the guanine nucleotide. The subsequent joining of a 60S ribosomal subunit results in the formation of a functional 80S initiation complex (80S.mRNA.Met-tRNA[F]).</text>
</comment>
<dbReference type="Gene3D" id="3.30.30.170">
    <property type="match status" value="1"/>
</dbReference>
<dbReference type="Pfam" id="PF02020">
    <property type="entry name" value="W2"/>
    <property type="match status" value="1"/>
</dbReference>
<dbReference type="InterPro" id="IPR045196">
    <property type="entry name" value="IF2/IF5"/>
</dbReference>
<gene>
    <name evidence="9" type="primary">EIF5Bb</name>
</gene>
<feature type="compositionally biased region" description="Basic and acidic residues" evidence="7">
    <location>
        <begin position="148"/>
        <end position="174"/>
    </location>
</feature>
<dbReference type="InterPro" id="IPR003307">
    <property type="entry name" value="W2_domain"/>
</dbReference>
<name>A0A2Z5X8G1_9CHLO</name>
<evidence type="ECO:0000256" key="5">
    <source>
        <dbReference type="ARBA" id="ARBA00023134"/>
    </source>
</evidence>
<feature type="domain" description="W2" evidence="8">
    <location>
        <begin position="303"/>
        <end position="469"/>
    </location>
</feature>
<dbReference type="Gene3D" id="1.25.40.180">
    <property type="match status" value="1"/>
</dbReference>
<evidence type="ECO:0000259" key="8">
    <source>
        <dbReference type="PROSITE" id="PS51363"/>
    </source>
</evidence>
<organism evidence="9">
    <name type="scientific">Eudorina sp. NIES-3984</name>
    <dbReference type="NCBI Taxonomy" id="1941220"/>
    <lineage>
        <taxon>Eukaryota</taxon>
        <taxon>Viridiplantae</taxon>
        <taxon>Chlorophyta</taxon>
        <taxon>core chlorophytes</taxon>
        <taxon>Chlorophyceae</taxon>
        <taxon>CS clade</taxon>
        <taxon>Chlamydomonadales</taxon>
        <taxon>Volvocaceae</taxon>
        <taxon>Eudorina</taxon>
    </lineage>
</organism>
<dbReference type="InterPro" id="IPR016189">
    <property type="entry name" value="Transl_init_fac_IF2/IF5_N"/>
</dbReference>
<feature type="region of interest" description="Disordered" evidence="7">
    <location>
        <begin position="265"/>
        <end position="292"/>
    </location>
</feature>
<evidence type="ECO:0000256" key="4">
    <source>
        <dbReference type="ARBA" id="ARBA00022917"/>
    </source>
</evidence>
<keyword evidence="4" id="KW-0648">Protein biosynthesis</keyword>
<dbReference type="PANTHER" id="PTHR23001">
    <property type="entry name" value="EUKARYOTIC TRANSLATION INITIATION FACTOR"/>
    <property type="match status" value="1"/>
</dbReference>
<dbReference type="EMBL" id="LC314414">
    <property type="protein sequence ID" value="BBC28485.1"/>
    <property type="molecule type" value="Genomic_DNA"/>
</dbReference>
<dbReference type="SUPFAM" id="SSF100966">
    <property type="entry name" value="Translation initiation factor 2 beta, aIF2beta, N-terminal domain"/>
    <property type="match status" value="1"/>
</dbReference>
<dbReference type="GO" id="GO:0005829">
    <property type="term" value="C:cytosol"/>
    <property type="evidence" value="ECO:0007669"/>
    <property type="project" value="TreeGrafter"/>
</dbReference>
<dbReference type="SMART" id="SM00515">
    <property type="entry name" value="eIF5C"/>
    <property type="match status" value="1"/>
</dbReference>
<comment type="similarity">
    <text evidence="1">Belongs to the eIF-2-beta/eIF-5 family.</text>
</comment>
<sequence>MQNIGAANADDAFYRYKMPKLQAKIEGRGNGIKTNVVNNVEIAKALERPPEYVLKYYGCELGAQTNFDKGSGTSIVNGAHDTRKLSELLEAFIKKYVCCYSCNNPETQIKIKKESIYLKCKACGFVSDVDPRHKLNTFILKNPPENKLKKEEQKLKKAEEERVKDAEALGEKDKKEKKKKDKEKKEKKEKKKKEGKEGEDKEAGERGSEVSACADDDDSGGEEDDDGVVWMTDTSAEAANRRAQEQLTAATAAMVTLGNLEAEQEAARRRAEREARKAAEEEARKKAEDAKRAAEEEAARAAAEAKAAALASADPVVRLRALLADKDAPTIVKEIRAMTGVEGGTAGKMRVLYEAALAGSDARMDQVLKARKNVFAQFAQDAQSQLAQLIALEYLFAVAAPGRIKEAPYTLKMLYELDLVEEDVILAWAQKADAGKLLAVSAEAGRTVRKAVEPVVEWLRQQEDEEDDDGEDD</sequence>
<feature type="region of interest" description="Disordered" evidence="7">
    <location>
        <begin position="148"/>
        <end position="228"/>
    </location>
</feature>
<keyword evidence="2 9" id="KW-0396">Initiation factor</keyword>
<evidence type="ECO:0000313" key="9">
    <source>
        <dbReference type="EMBL" id="BBC28485.1"/>
    </source>
</evidence>
<dbReference type="SUPFAM" id="SSF48371">
    <property type="entry name" value="ARM repeat"/>
    <property type="match status" value="1"/>
</dbReference>